<comment type="caution">
    <text evidence="1">The sequence shown here is derived from an EMBL/GenBank/DDBJ whole genome shotgun (WGS) entry which is preliminary data.</text>
</comment>
<dbReference type="AlphaFoldDB" id="A0A8K0GDJ8"/>
<evidence type="ECO:0000313" key="1">
    <source>
        <dbReference type="EMBL" id="KAF2897897.1"/>
    </source>
</evidence>
<keyword evidence="2" id="KW-1185">Reference proteome</keyword>
<evidence type="ECO:0000313" key="2">
    <source>
        <dbReference type="Proteomes" id="UP000801492"/>
    </source>
</evidence>
<dbReference type="Proteomes" id="UP000801492">
    <property type="component" value="Unassembled WGS sequence"/>
</dbReference>
<protein>
    <submittedName>
        <fullName evidence="1">Uncharacterized protein</fullName>
    </submittedName>
</protein>
<reference evidence="1" key="1">
    <citation type="submission" date="2019-08" db="EMBL/GenBank/DDBJ databases">
        <title>The genome of the North American firefly Photinus pyralis.</title>
        <authorList>
            <consortium name="Photinus pyralis genome working group"/>
            <person name="Fallon T.R."/>
            <person name="Sander Lower S.E."/>
            <person name="Weng J.-K."/>
        </authorList>
    </citation>
    <scope>NUCLEOTIDE SEQUENCE</scope>
    <source>
        <strain evidence="1">TRF0915ILg1</strain>
        <tissue evidence="1">Whole body</tissue>
    </source>
</reference>
<proteinExistence type="predicted"/>
<accession>A0A8K0GDJ8</accession>
<sequence>MKKILDEHGVLSYIENEVDNKDANATKNDRKTMSLMVQELAGQLGLRKLLNLKMKETDDSGDHIKTFAPITGAAISRDDILCALLNNLPDLFLTIVTVLENLPEESSNADVAKGKLRDKMERRGLRPNSDKSGERQVVENQNYPGRFMNYRRPNGFASQSRQIGNRQNQNQHSNYMEAHNKDKVCFVSESKRDFEENREEHDLKFFMDSDCTDHLVKDDSYFSSYVPLKKSIKIAVAKNGGFINAK</sequence>
<name>A0A8K0GDJ8_IGNLU</name>
<organism evidence="1 2">
    <name type="scientific">Ignelater luminosus</name>
    <name type="common">Cucubano</name>
    <name type="synonym">Pyrophorus luminosus</name>
    <dbReference type="NCBI Taxonomy" id="2038154"/>
    <lineage>
        <taxon>Eukaryota</taxon>
        <taxon>Metazoa</taxon>
        <taxon>Ecdysozoa</taxon>
        <taxon>Arthropoda</taxon>
        <taxon>Hexapoda</taxon>
        <taxon>Insecta</taxon>
        <taxon>Pterygota</taxon>
        <taxon>Neoptera</taxon>
        <taxon>Endopterygota</taxon>
        <taxon>Coleoptera</taxon>
        <taxon>Polyphaga</taxon>
        <taxon>Elateriformia</taxon>
        <taxon>Elateroidea</taxon>
        <taxon>Elateridae</taxon>
        <taxon>Agrypninae</taxon>
        <taxon>Pyrophorini</taxon>
        <taxon>Ignelater</taxon>
    </lineage>
</organism>
<dbReference type="EMBL" id="VTPC01003867">
    <property type="protein sequence ID" value="KAF2897897.1"/>
    <property type="molecule type" value="Genomic_DNA"/>
</dbReference>
<gene>
    <name evidence="1" type="ORF">ILUMI_08278</name>
</gene>